<name>A0ABS2WPJ5_9BACT</name>
<dbReference type="SUPFAM" id="SSF54862">
    <property type="entry name" value="4Fe-4S ferredoxins"/>
    <property type="match status" value="1"/>
</dbReference>
<gene>
    <name evidence="2" type="ORF">JWV37_02040</name>
</gene>
<dbReference type="Pfam" id="PF01656">
    <property type="entry name" value="CbiA"/>
    <property type="match status" value="1"/>
</dbReference>
<dbReference type="CDD" id="cd03110">
    <property type="entry name" value="SIMIBI_bact_arch"/>
    <property type="match status" value="1"/>
</dbReference>
<dbReference type="Gene3D" id="3.30.70.20">
    <property type="match status" value="1"/>
</dbReference>
<dbReference type="Proteomes" id="UP000703590">
    <property type="component" value="Unassembled WGS sequence"/>
</dbReference>
<dbReference type="InterPro" id="IPR027417">
    <property type="entry name" value="P-loop_NTPase"/>
</dbReference>
<comment type="caution">
    <text evidence="2">The sequence shown here is derived from an EMBL/GenBank/DDBJ whole genome shotgun (WGS) entry which is preliminary data.</text>
</comment>
<dbReference type="RefSeq" id="WP_205457989.1">
    <property type="nucleotide sequence ID" value="NZ_JAFHKK010000003.1"/>
</dbReference>
<feature type="domain" description="4Fe-4S ferredoxin-type" evidence="1">
    <location>
        <begin position="90"/>
        <end position="119"/>
    </location>
</feature>
<dbReference type="EMBL" id="JAFHKK010000003">
    <property type="protein sequence ID" value="MBN2963546.1"/>
    <property type="molecule type" value="Genomic_DNA"/>
</dbReference>
<protein>
    <submittedName>
        <fullName evidence="2">ATP-binding protein</fullName>
    </submittedName>
</protein>
<dbReference type="PANTHER" id="PTHR43534:SF1">
    <property type="entry name" value="4FE-4S CLUSTER CONTAINING PARA FAMILY ATPASE PROTEIN"/>
    <property type="match status" value="1"/>
</dbReference>
<dbReference type="Pfam" id="PF00037">
    <property type="entry name" value="Fer4"/>
    <property type="match status" value="1"/>
</dbReference>
<feature type="non-terminal residue" evidence="2">
    <location>
        <position position="273"/>
    </location>
</feature>
<reference evidence="2" key="1">
    <citation type="submission" date="2021-02" db="EMBL/GenBank/DDBJ databases">
        <title>Sulfurospirillum tamanensis sp. nov.</title>
        <authorList>
            <person name="Frolova A."/>
            <person name="Merkel A."/>
            <person name="Slobodkin A."/>
        </authorList>
    </citation>
    <scope>NUCLEOTIDE SEQUENCE</scope>
    <source>
        <strain evidence="2">T05b</strain>
    </source>
</reference>
<sequence length="273" mass="28936">MKEIVVISGKGGAGKTSISAALAAMHPKEVLACDCDVDAANMHILMGADFNEAQAFQSGHEAVIDPSVCRGCGRCLEVCRFGAISKGEGHAFVVDPLACEGCHFCATICRPKAIGMEPRVAGESFCSSMRFGGYLVHATLGIGGENSGKLVAHVKERARKKAKERGAQFLLSDASPGIGCPVVSSLSGASLAVVVMESSASGLHDGARVITLARQFGIPCAAIINKWDLSPKSTETIEAYLEKEAIPLVGKLRYQKAFWEALREKKTLYEHPK</sequence>
<feature type="domain" description="4Fe-4S ferredoxin-type" evidence="1">
    <location>
        <begin position="60"/>
        <end position="89"/>
    </location>
</feature>
<dbReference type="SUPFAM" id="SSF52540">
    <property type="entry name" value="P-loop containing nucleoside triphosphate hydrolases"/>
    <property type="match status" value="1"/>
</dbReference>
<dbReference type="InterPro" id="IPR002586">
    <property type="entry name" value="CobQ/CobB/MinD/ParA_Nub-bd_dom"/>
</dbReference>
<dbReference type="GO" id="GO:0005524">
    <property type="term" value="F:ATP binding"/>
    <property type="evidence" value="ECO:0007669"/>
    <property type="project" value="UniProtKB-KW"/>
</dbReference>
<evidence type="ECO:0000313" key="3">
    <source>
        <dbReference type="Proteomes" id="UP000703590"/>
    </source>
</evidence>
<organism evidence="2 3">
    <name type="scientific">Sulfurospirillum tamanense</name>
    <dbReference type="NCBI Taxonomy" id="2813362"/>
    <lineage>
        <taxon>Bacteria</taxon>
        <taxon>Pseudomonadati</taxon>
        <taxon>Campylobacterota</taxon>
        <taxon>Epsilonproteobacteria</taxon>
        <taxon>Campylobacterales</taxon>
        <taxon>Sulfurospirillaceae</taxon>
        <taxon>Sulfurospirillum</taxon>
    </lineage>
</organism>
<keyword evidence="2" id="KW-0067">ATP-binding</keyword>
<keyword evidence="2" id="KW-0547">Nucleotide-binding</keyword>
<proteinExistence type="predicted"/>
<keyword evidence="3" id="KW-1185">Reference proteome</keyword>
<accession>A0ABS2WPJ5</accession>
<dbReference type="InterPro" id="IPR017896">
    <property type="entry name" value="4Fe4S_Fe-S-bd"/>
</dbReference>
<dbReference type="Gene3D" id="3.40.50.300">
    <property type="entry name" value="P-loop containing nucleotide triphosphate hydrolases"/>
    <property type="match status" value="1"/>
</dbReference>
<dbReference type="PROSITE" id="PS51379">
    <property type="entry name" value="4FE4S_FER_2"/>
    <property type="match status" value="2"/>
</dbReference>
<reference evidence="2" key="2">
    <citation type="submission" date="2021-02" db="EMBL/GenBank/DDBJ databases">
        <authorList>
            <person name="Merkel A.Y."/>
        </authorList>
    </citation>
    <scope>NUCLEOTIDE SEQUENCE</scope>
    <source>
        <strain evidence="2">T05b</strain>
    </source>
</reference>
<dbReference type="PANTHER" id="PTHR43534">
    <property type="entry name" value="MIND SUPERFAMILY P-LOOP ATPASE CONTAINING AN INSERTED FERREDOXIN DOMAIN"/>
    <property type="match status" value="1"/>
</dbReference>
<evidence type="ECO:0000313" key="2">
    <source>
        <dbReference type="EMBL" id="MBN2963546.1"/>
    </source>
</evidence>
<evidence type="ECO:0000259" key="1">
    <source>
        <dbReference type="PROSITE" id="PS51379"/>
    </source>
</evidence>